<evidence type="ECO:0000256" key="1">
    <source>
        <dbReference type="ARBA" id="ARBA00022729"/>
    </source>
</evidence>
<dbReference type="Proteomes" id="UP000286003">
    <property type="component" value="Unassembled WGS sequence"/>
</dbReference>
<dbReference type="AlphaFoldDB" id="A0A3E4KST0"/>
<name>A0A3E4KST0_9BACE</name>
<dbReference type="GO" id="GO:0009395">
    <property type="term" value="P:phospholipid catabolic process"/>
    <property type="evidence" value="ECO:0007669"/>
    <property type="project" value="TreeGrafter"/>
</dbReference>
<evidence type="ECO:0000256" key="4">
    <source>
        <dbReference type="ARBA" id="ARBA00023098"/>
    </source>
</evidence>
<gene>
    <name evidence="6" type="ORF">DWZ32_07740</name>
    <name evidence="7" type="ORF">EAJ06_16700</name>
</gene>
<evidence type="ECO:0000313" key="8">
    <source>
        <dbReference type="Proteomes" id="UP000286003"/>
    </source>
</evidence>
<dbReference type="GO" id="GO:0004620">
    <property type="term" value="F:phospholipase activity"/>
    <property type="evidence" value="ECO:0007669"/>
    <property type="project" value="InterPro"/>
</dbReference>
<evidence type="ECO:0000256" key="2">
    <source>
        <dbReference type="ARBA" id="ARBA00022801"/>
    </source>
</evidence>
<dbReference type="EMBL" id="RCXO01000023">
    <property type="protein sequence ID" value="RYT78761.1"/>
    <property type="molecule type" value="Genomic_DNA"/>
</dbReference>
<sequence length="543" mass="62717">MTQQEDRKFNRIQKGKSCVGYAEFKDNCWNFSIISTHEHSDVLTNEYVAGFIQGELQGEDMIRASRNNTWKNSYLCDTSHTFPHTCPPEPKDLKKAENSLKSNYLFTTKWIRDNREEPAIGKYVKAIERLFYRMWGIYDALSCGYIRSIDEVKNDLFNWDTFSLGYGEDKISFGDIYFINTQMDLMDAVANSLESTYGLHKPDHCSAFVKRTDDGDIVWTHNSWCGYLSNSHTISYTIRNNEGGIDFVSQNSYCFGQVGSNMDFGFNKHGICFNETTHRYSYNPMSQSQKEEAVWLCWRSAAAEMFATDIDDFFNYIKTSNSGTYLNGYMVIDANTKEMSLIEMSYKRFAMLRCGKDSCLTGKYEPENEFDPDLDYDKHLMTNEYILGVNYPVFKKVAYDLGSTDNRPLRRVQFFDMIGNVNNEEDAKALITHIADDEPLSIYGRWDLGFGTTEYPRTIPDGAVDSKAFSANKVLELLSGLKYEPSDEGTKTSFWMLYGVAWFKGKPFVWSQSPWKEYKDDPAKDFVPDELTGKWHQTKLFLK</sequence>
<dbReference type="GO" id="GO:0005576">
    <property type="term" value="C:extracellular region"/>
    <property type="evidence" value="ECO:0007669"/>
    <property type="project" value="TreeGrafter"/>
</dbReference>
<evidence type="ECO:0000313" key="6">
    <source>
        <dbReference type="EMBL" id="RHN07949.1"/>
    </source>
</evidence>
<dbReference type="PANTHER" id="PTHR12370:SF3">
    <property type="entry name" value="PHOSPHOLIPASE B-LIKE 2-RELATED"/>
    <property type="match status" value="1"/>
</dbReference>
<evidence type="ECO:0000313" key="7">
    <source>
        <dbReference type="EMBL" id="RYT78761.1"/>
    </source>
</evidence>
<dbReference type="InterPro" id="IPR007000">
    <property type="entry name" value="PLipase_B-like"/>
</dbReference>
<protein>
    <recommendedName>
        <fullName evidence="10">Phospholipase B</fullName>
    </recommendedName>
</protein>
<organism evidence="6 8">
    <name type="scientific">Bacteroides intestinalis</name>
    <dbReference type="NCBI Taxonomy" id="329854"/>
    <lineage>
        <taxon>Bacteria</taxon>
        <taxon>Pseudomonadati</taxon>
        <taxon>Bacteroidota</taxon>
        <taxon>Bacteroidia</taxon>
        <taxon>Bacteroidales</taxon>
        <taxon>Bacteroidaceae</taxon>
        <taxon>Bacteroides</taxon>
    </lineage>
</organism>
<evidence type="ECO:0000313" key="9">
    <source>
        <dbReference type="Proteomes" id="UP000291191"/>
    </source>
</evidence>
<comment type="caution">
    <text evidence="6">The sequence shown here is derived from an EMBL/GenBank/DDBJ whole genome shotgun (WGS) entry which is preliminary data.</text>
</comment>
<dbReference type="Pfam" id="PF04916">
    <property type="entry name" value="Phospholip_B"/>
    <property type="match status" value="1"/>
</dbReference>
<evidence type="ECO:0000256" key="5">
    <source>
        <dbReference type="ARBA" id="ARBA00023180"/>
    </source>
</evidence>
<accession>A0A3E4KST0</accession>
<evidence type="ECO:0000256" key="3">
    <source>
        <dbReference type="ARBA" id="ARBA00022963"/>
    </source>
</evidence>
<keyword evidence="4" id="KW-0443">Lipid metabolism</keyword>
<dbReference type="PANTHER" id="PTHR12370">
    <property type="entry name" value="PHOSPHOLIPASE B-RELATED"/>
    <property type="match status" value="1"/>
</dbReference>
<dbReference type="Gene3D" id="3.60.60.30">
    <property type="match status" value="1"/>
</dbReference>
<reference evidence="6 8" key="1">
    <citation type="submission" date="2018-08" db="EMBL/GenBank/DDBJ databases">
        <title>A genome reference for cultivated species of the human gut microbiota.</title>
        <authorList>
            <person name="Zou Y."/>
            <person name="Xue W."/>
            <person name="Luo G."/>
        </authorList>
    </citation>
    <scope>NUCLEOTIDE SEQUENCE [LARGE SCALE GENOMIC DNA]</scope>
    <source>
        <strain evidence="6 8">AF31-23</strain>
    </source>
</reference>
<proteinExistence type="predicted"/>
<evidence type="ECO:0008006" key="10">
    <source>
        <dbReference type="Google" id="ProtNLM"/>
    </source>
</evidence>
<dbReference type="EMBL" id="QRQM01000007">
    <property type="protein sequence ID" value="RHN07949.1"/>
    <property type="molecule type" value="Genomic_DNA"/>
</dbReference>
<reference evidence="7 9" key="2">
    <citation type="journal article" date="2019" name="Science, e1252229">
        <title>Invertible promoters mediate bacterial phase variation, antibiotic resistance, and host adaptation in the gut.</title>
        <authorList>
            <person name="Jiang X."/>
            <person name="Hall A.B."/>
            <person name="Arthur T.D."/>
            <person name="Plichta D.R."/>
            <person name="Covington C.T."/>
            <person name="Poyet M."/>
            <person name="Crothers J."/>
            <person name="Moses P.L."/>
            <person name="Tolonen A.C."/>
            <person name="Vlamakis H."/>
            <person name="Alm E.J."/>
            <person name="Xavier R.J."/>
        </authorList>
    </citation>
    <scope>NUCLEOTIDE SEQUENCE [LARGE SCALE GENOMIC DNA]</scope>
    <source>
        <strain evidence="9">bf_0095</strain>
        <strain evidence="7">Bf_0095</strain>
    </source>
</reference>
<dbReference type="RefSeq" id="WP_021967356.1">
    <property type="nucleotide sequence ID" value="NZ_JADNLS010000021.1"/>
</dbReference>
<keyword evidence="1" id="KW-0732">Signal</keyword>
<keyword evidence="2" id="KW-0378">Hydrolase</keyword>
<dbReference type="Proteomes" id="UP000291191">
    <property type="component" value="Unassembled WGS sequence"/>
</dbReference>
<keyword evidence="3" id="KW-0442">Lipid degradation</keyword>
<dbReference type="OrthoDB" id="2910336at2"/>
<keyword evidence="9" id="KW-1185">Reference proteome</keyword>
<keyword evidence="5" id="KW-0325">Glycoprotein</keyword>